<gene>
    <name evidence="2" type="ORF">SAMN05192553_104185</name>
</gene>
<evidence type="ECO:0000313" key="2">
    <source>
        <dbReference type="EMBL" id="SEJ47862.1"/>
    </source>
</evidence>
<feature type="signal peptide" evidence="1">
    <location>
        <begin position="1"/>
        <end position="22"/>
    </location>
</feature>
<dbReference type="Proteomes" id="UP000199403">
    <property type="component" value="Unassembled WGS sequence"/>
</dbReference>
<keyword evidence="1" id="KW-0732">Signal</keyword>
<dbReference type="STRING" id="1416801.SAMN05192553_104185"/>
<dbReference type="AlphaFoldDB" id="A0A1H6ZDX0"/>
<name>A0A1H6ZDX0_9BACT</name>
<evidence type="ECO:0000256" key="1">
    <source>
        <dbReference type="SAM" id="SignalP"/>
    </source>
</evidence>
<keyword evidence="3" id="KW-1185">Reference proteome</keyword>
<reference evidence="3" key="1">
    <citation type="submission" date="2016-10" db="EMBL/GenBank/DDBJ databases">
        <authorList>
            <person name="Varghese N."/>
            <person name="Submissions S."/>
        </authorList>
    </citation>
    <scope>NUCLEOTIDE SEQUENCE [LARGE SCALE GENOMIC DNA]</scope>
    <source>
        <strain evidence="3">IBRC-M 10761</strain>
    </source>
</reference>
<proteinExistence type="predicted"/>
<accession>A0A1H6ZDX0</accession>
<dbReference type="PROSITE" id="PS51257">
    <property type="entry name" value="PROKAR_LIPOPROTEIN"/>
    <property type="match status" value="1"/>
</dbReference>
<dbReference type="EMBL" id="FNZH01000004">
    <property type="protein sequence ID" value="SEJ47862.1"/>
    <property type="molecule type" value="Genomic_DNA"/>
</dbReference>
<organism evidence="2 3">
    <name type="scientific">Cyclobacterium xiamenense</name>
    <dbReference type="NCBI Taxonomy" id="1297121"/>
    <lineage>
        <taxon>Bacteria</taxon>
        <taxon>Pseudomonadati</taxon>
        <taxon>Bacteroidota</taxon>
        <taxon>Cytophagia</taxon>
        <taxon>Cytophagales</taxon>
        <taxon>Cyclobacteriaceae</taxon>
        <taxon>Cyclobacterium</taxon>
    </lineage>
</organism>
<dbReference type="OrthoDB" id="835407at2"/>
<feature type="chain" id="PRO_5011610838" description="DUF4397 domain-containing protein" evidence="1">
    <location>
        <begin position="23"/>
        <end position="252"/>
    </location>
</feature>
<sequence length="252" mass="27676">MKLASYLLAALCCLLLIVSCDSSETKNESVTSSEMPDSRQLEESHWKLEEIPSSGMPDALLDMYTPAGNEKYEAGKVPFAFNIRNYPLGKDRPLMVAVNGRTAIAQGSPSFGLQLEKGAYQVVAFLLDERGLALKEYGNYSERYFTVAGAEPFSESPHPALYLHLPAEEQQFAWGEPVPVDFLYLGGDPVLDGISIQVEIGTFRYRTQKVAAVAISGLPRGTFDLQVRLLASDSGTTIPGRFTTVSRKIRVE</sequence>
<evidence type="ECO:0000313" key="3">
    <source>
        <dbReference type="Proteomes" id="UP000199403"/>
    </source>
</evidence>
<dbReference type="RefSeq" id="WP_143057632.1">
    <property type="nucleotide sequence ID" value="NZ_FNZH01000004.1"/>
</dbReference>
<protein>
    <recommendedName>
        <fullName evidence="4">DUF4397 domain-containing protein</fullName>
    </recommendedName>
</protein>
<evidence type="ECO:0008006" key="4">
    <source>
        <dbReference type="Google" id="ProtNLM"/>
    </source>
</evidence>